<gene>
    <name evidence="2" type="ORF">BSTOLATCC_MIC20875</name>
</gene>
<keyword evidence="3" id="KW-1185">Reference proteome</keyword>
<protein>
    <recommendedName>
        <fullName evidence="4">Gustatory receptor</fullName>
    </recommendedName>
</protein>
<proteinExistence type="predicted"/>
<evidence type="ECO:0000256" key="1">
    <source>
        <dbReference type="SAM" id="Phobius"/>
    </source>
</evidence>
<feature type="transmembrane region" description="Helical" evidence="1">
    <location>
        <begin position="32"/>
        <end position="57"/>
    </location>
</feature>
<keyword evidence="1" id="KW-1133">Transmembrane helix</keyword>
<dbReference type="Proteomes" id="UP001162131">
    <property type="component" value="Unassembled WGS sequence"/>
</dbReference>
<keyword evidence="1" id="KW-0472">Membrane</keyword>
<feature type="transmembrane region" description="Helical" evidence="1">
    <location>
        <begin position="131"/>
        <end position="155"/>
    </location>
</feature>
<evidence type="ECO:0008006" key="4">
    <source>
        <dbReference type="Google" id="ProtNLM"/>
    </source>
</evidence>
<evidence type="ECO:0000313" key="2">
    <source>
        <dbReference type="EMBL" id="CAG9318401.1"/>
    </source>
</evidence>
<name>A0AAU9JCE0_9CILI</name>
<evidence type="ECO:0000313" key="3">
    <source>
        <dbReference type="Proteomes" id="UP001162131"/>
    </source>
</evidence>
<feature type="transmembrane region" description="Helical" evidence="1">
    <location>
        <begin position="88"/>
        <end position="110"/>
    </location>
</feature>
<feature type="transmembrane region" description="Helical" evidence="1">
    <location>
        <begin position="167"/>
        <end position="184"/>
    </location>
</feature>
<reference evidence="2" key="1">
    <citation type="submission" date="2021-09" db="EMBL/GenBank/DDBJ databases">
        <authorList>
            <consortium name="AG Swart"/>
            <person name="Singh M."/>
            <person name="Singh A."/>
            <person name="Seah K."/>
            <person name="Emmerich C."/>
        </authorList>
    </citation>
    <scope>NUCLEOTIDE SEQUENCE</scope>
    <source>
        <strain evidence="2">ATCC30299</strain>
    </source>
</reference>
<feature type="transmembrane region" description="Helical" evidence="1">
    <location>
        <begin position="193"/>
        <end position="211"/>
    </location>
</feature>
<organism evidence="2 3">
    <name type="scientific">Blepharisma stoltei</name>
    <dbReference type="NCBI Taxonomy" id="1481888"/>
    <lineage>
        <taxon>Eukaryota</taxon>
        <taxon>Sar</taxon>
        <taxon>Alveolata</taxon>
        <taxon>Ciliophora</taxon>
        <taxon>Postciliodesmatophora</taxon>
        <taxon>Heterotrichea</taxon>
        <taxon>Heterotrichida</taxon>
        <taxon>Blepharismidae</taxon>
        <taxon>Blepharisma</taxon>
    </lineage>
</organism>
<keyword evidence="1" id="KW-0812">Transmembrane</keyword>
<sequence length="216" mass="25282">MITSYAILAISGIYTTRWVRRLYRRQLRGLRIIPRCIILCLLTIFSAHVMMIVDIVFDLIASSGSRTFLYDYEHDFLLPVLKKAIPELAYYVVILSFYTIAVTMINTFVYQSVENYIENYKSHTEKITYMCINILVQGLLLTIGYISLLISLVKLTSWDTLVWDDSGLLFIISSILAGAMKYPLRSIQKWTDYFLNSYSVFFSIRVLIWIFKELIW</sequence>
<comment type="caution">
    <text evidence="2">The sequence shown here is derived from an EMBL/GenBank/DDBJ whole genome shotgun (WGS) entry which is preliminary data.</text>
</comment>
<dbReference type="EMBL" id="CAJZBQ010000020">
    <property type="protein sequence ID" value="CAG9318401.1"/>
    <property type="molecule type" value="Genomic_DNA"/>
</dbReference>
<dbReference type="AlphaFoldDB" id="A0AAU9JCE0"/>
<accession>A0AAU9JCE0</accession>